<evidence type="ECO:0000313" key="1">
    <source>
        <dbReference type="EMBL" id="KAG5449723.1"/>
    </source>
</evidence>
<feature type="non-terminal residue" evidence="1">
    <location>
        <position position="1"/>
    </location>
</feature>
<dbReference type="AlphaFoldDB" id="A0A3R7GPG9"/>
<dbReference type="Proteomes" id="UP000286415">
    <property type="component" value="Unassembled WGS sequence"/>
</dbReference>
<accession>A0A3R7GPG9</accession>
<name>A0A3R7GPG9_CLOSI</name>
<gene>
    <name evidence="1" type="ORF">CSKR_103098</name>
</gene>
<evidence type="ECO:0000313" key="2">
    <source>
        <dbReference type="Proteomes" id="UP000286415"/>
    </source>
</evidence>
<reference evidence="1 2" key="1">
    <citation type="journal article" date="2018" name="Biotechnol. Adv.">
        <title>Improved genomic resources and new bioinformatic workflow for the carcinogenic parasite Clonorchis sinensis: Biotechnological implications.</title>
        <authorList>
            <person name="Wang D."/>
            <person name="Korhonen P.K."/>
            <person name="Gasser R.B."/>
            <person name="Young N.D."/>
        </authorList>
    </citation>
    <scope>NUCLEOTIDE SEQUENCE [LARGE SCALE GENOMIC DNA]</scope>
    <source>
        <strain evidence="1">Cs-k2</strain>
    </source>
</reference>
<keyword evidence="2" id="KW-1185">Reference proteome</keyword>
<dbReference type="InParanoid" id="A0A3R7GPG9"/>
<sequence length="54" mass="5616">RLGSPEEEAKTMENADGLGTAEKPTVTETTNVGSGLQLSKNICIVALGPLLTLF</sequence>
<feature type="non-terminal residue" evidence="1">
    <location>
        <position position="54"/>
    </location>
</feature>
<dbReference type="EMBL" id="NIRI02000042">
    <property type="protein sequence ID" value="KAG5449723.1"/>
    <property type="molecule type" value="Genomic_DNA"/>
</dbReference>
<reference evidence="1 2" key="2">
    <citation type="journal article" date="2021" name="Genomics">
        <title>High-quality reference genome for Clonorchis sinensis.</title>
        <authorList>
            <person name="Young N.D."/>
            <person name="Stroehlein A.J."/>
            <person name="Kinkar L."/>
            <person name="Wang T."/>
            <person name="Sohn W.M."/>
            <person name="Chang B.C.H."/>
            <person name="Kaur P."/>
            <person name="Weisz D."/>
            <person name="Dudchenko O."/>
            <person name="Aiden E.L."/>
            <person name="Korhonen P.K."/>
            <person name="Gasser R.B."/>
        </authorList>
    </citation>
    <scope>NUCLEOTIDE SEQUENCE [LARGE SCALE GENOMIC DNA]</scope>
    <source>
        <strain evidence="1">Cs-k2</strain>
    </source>
</reference>
<protein>
    <submittedName>
        <fullName evidence="1">Uncharacterized protein</fullName>
    </submittedName>
</protein>
<organism evidence="1 2">
    <name type="scientific">Clonorchis sinensis</name>
    <name type="common">Chinese liver fluke</name>
    <dbReference type="NCBI Taxonomy" id="79923"/>
    <lineage>
        <taxon>Eukaryota</taxon>
        <taxon>Metazoa</taxon>
        <taxon>Spiralia</taxon>
        <taxon>Lophotrochozoa</taxon>
        <taxon>Platyhelminthes</taxon>
        <taxon>Trematoda</taxon>
        <taxon>Digenea</taxon>
        <taxon>Opisthorchiida</taxon>
        <taxon>Opisthorchiata</taxon>
        <taxon>Opisthorchiidae</taxon>
        <taxon>Clonorchis</taxon>
    </lineage>
</organism>
<comment type="caution">
    <text evidence="1">The sequence shown here is derived from an EMBL/GenBank/DDBJ whole genome shotgun (WGS) entry which is preliminary data.</text>
</comment>
<proteinExistence type="predicted"/>